<evidence type="ECO:0000256" key="2">
    <source>
        <dbReference type="SAM" id="SignalP"/>
    </source>
</evidence>
<sequence>MKVSATALSFIILATTLGSPAHGSLAHESWDTEGRMVMEQMNQITESLGFHRPSDCCPGYTSRKIRCNNMKSYYLTTSGCAQPGVIFTTKAGKSVCANPNNPEVQECIMNWKLDSVENLSRSHSIS</sequence>
<dbReference type="PANTHER" id="PTHR12015:SF77">
    <property type="entry name" value="C-C MOTIF CHEMOKINE 15"/>
    <property type="match status" value="1"/>
</dbReference>
<proteinExistence type="predicted"/>
<evidence type="ECO:0000256" key="1">
    <source>
        <dbReference type="ARBA" id="ARBA00022514"/>
    </source>
</evidence>
<reference evidence="4" key="1">
    <citation type="submission" date="2023-12" db="EMBL/GenBank/DDBJ databases">
        <authorList>
            <person name="Brown T."/>
        </authorList>
    </citation>
    <scope>NUCLEOTIDE SEQUENCE</scope>
</reference>
<dbReference type="PANTHER" id="PTHR12015">
    <property type="entry name" value="SMALL INDUCIBLE CYTOKINE A"/>
    <property type="match status" value="1"/>
</dbReference>
<organism evidence="4 5">
    <name type="scientific">Pipistrellus nathusii</name>
    <name type="common">Nathusius' pipistrelle</name>
    <dbReference type="NCBI Taxonomy" id="59473"/>
    <lineage>
        <taxon>Eukaryota</taxon>
        <taxon>Metazoa</taxon>
        <taxon>Chordata</taxon>
        <taxon>Craniata</taxon>
        <taxon>Vertebrata</taxon>
        <taxon>Euteleostomi</taxon>
        <taxon>Mammalia</taxon>
        <taxon>Eutheria</taxon>
        <taxon>Laurasiatheria</taxon>
        <taxon>Chiroptera</taxon>
        <taxon>Yangochiroptera</taxon>
        <taxon>Vespertilionidae</taxon>
        <taxon>Pipistrellus</taxon>
    </lineage>
</organism>
<name>A0ABN9ZI89_PIPNA</name>
<dbReference type="CDD" id="cd00272">
    <property type="entry name" value="Chemokine_CC"/>
    <property type="match status" value="1"/>
</dbReference>
<dbReference type="SUPFAM" id="SSF54117">
    <property type="entry name" value="Interleukin 8-like chemokines"/>
    <property type="match status" value="1"/>
</dbReference>
<dbReference type="Proteomes" id="UP001314169">
    <property type="component" value="Chromosome 16"/>
</dbReference>
<evidence type="ECO:0000259" key="3">
    <source>
        <dbReference type="SMART" id="SM00199"/>
    </source>
</evidence>
<evidence type="ECO:0000313" key="4">
    <source>
        <dbReference type="EMBL" id="CAK6438030.1"/>
    </source>
</evidence>
<dbReference type="EMBL" id="OY882873">
    <property type="protein sequence ID" value="CAK6438030.1"/>
    <property type="molecule type" value="Genomic_DNA"/>
</dbReference>
<evidence type="ECO:0000313" key="5">
    <source>
        <dbReference type="Proteomes" id="UP001314169"/>
    </source>
</evidence>
<protein>
    <recommendedName>
        <fullName evidence="3">Chemokine interleukin-8-like domain-containing protein</fullName>
    </recommendedName>
</protein>
<feature type="signal peptide" evidence="2">
    <location>
        <begin position="1"/>
        <end position="26"/>
    </location>
</feature>
<feature type="domain" description="Chemokine interleukin-8-like" evidence="3">
    <location>
        <begin position="53"/>
        <end position="111"/>
    </location>
</feature>
<keyword evidence="1" id="KW-0202">Cytokine</keyword>
<keyword evidence="2" id="KW-0732">Signal</keyword>
<dbReference type="InterPro" id="IPR036048">
    <property type="entry name" value="Interleukin_8-like_sf"/>
</dbReference>
<dbReference type="InterPro" id="IPR001811">
    <property type="entry name" value="Chemokine_IL8-like_dom"/>
</dbReference>
<dbReference type="Gene3D" id="2.40.50.40">
    <property type="match status" value="1"/>
</dbReference>
<keyword evidence="5" id="KW-1185">Reference proteome</keyword>
<dbReference type="Pfam" id="PF00048">
    <property type="entry name" value="IL8"/>
    <property type="match status" value="1"/>
</dbReference>
<dbReference type="SMART" id="SM00199">
    <property type="entry name" value="SCY"/>
    <property type="match status" value="1"/>
</dbReference>
<gene>
    <name evidence="4" type="ORF">MPIPNATIZW_LOCUS6336</name>
</gene>
<dbReference type="InterPro" id="IPR039809">
    <property type="entry name" value="Chemokine_b/g/d"/>
</dbReference>
<feature type="chain" id="PRO_5046452089" description="Chemokine interleukin-8-like domain-containing protein" evidence="2">
    <location>
        <begin position="27"/>
        <end position="126"/>
    </location>
</feature>
<accession>A0ABN9ZI89</accession>